<keyword evidence="8" id="KW-1185">Reference proteome</keyword>
<evidence type="ECO:0000256" key="5">
    <source>
        <dbReference type="SAM" id="Phobius"/>
    </source>
</evidence>
<evidence type="ECO:0000256" key="2">
    <source>
        <dbReference type="ARBA" id="ARBA00022692"/>
    </source>
</evidence>
<dbReference type="InterPro" id="IPR010652">
    <property type="entry name" value="DUF1232"/>
</dbReference>
<protein>
    <submittedName>
        <fullName evidence="7">YkvA family protein</fullName>
    </submittedName>
</protein>
<keyword evidence="3 5" id="KW-1133">Transmembrane helix</keyword>
<dbReference type="RefSeq" id="WP_160547033.1">
    <property type="nucleotide sequence ID" value="NZ_JBHLUU010000122.1"/>
</dbReference>
<comment type="caution">
    <text evidence="7">The sequence shown here is derived from an EMBL/GenBank/DDBJ whole genome shotgun (WGS) entry which is preliminary data.</text>
</comment>
<evidence type="ECO:0000256" key="4">
    <source>
        <dbReference type="ARBA" id="ARBA00023136"/>
    </source>
</evidence>
<evidence type="ECO:0000256" key="3">
    <source>
        <dbReference type="ARBA" id="ARBA00022989"/>
    </source>
</evidence>
<dbReference type="Pfam" id="PF06803">
    <property type="entry name" value="DUF1232"/>
    <property type="match status" value="1"/>
</dbReference>
<gene>
    <name evidence="7" type="ORF">ACFFHF_20060</name>
</gene>
<dbReference type="Proteomes" id="UP001589738">
    <property type="component" value="Unassembled WGS sequence"/>
</dbReference>
<reference evidence="7 8" key="1">
    <citation type="submission" date="2024-09" db="EMBL/GenBank/DDBJ databases">
        <authorList>
            <person name="Sun Q."/>
            <person name="Mori K."/>
        </authorList>
    </citation>
    <scope>NUCLEOTIDE SEQUENCE [LARGE SCALE GENOMIC DNA]</scope>
    <source>
        <strain evidence="7 8">CGMCC 1.9126</strain>
    </source>
</reference>
<comment type="subcellular location">
    <subcellularLocation>
        <location evidence="1">Endomembrane system</location>
        <topology evidence="1">Multi-pass membrane protein</topology>
    </subcellularLocation>
</comment>
<dbReference type="EMBL" id="JBHLUU010000122">
    <property type="protein sequence ID" value="MFC0477488.1"/>
    <property type="molecule type" value="Genomic_DNA"/>
</dbReference>
<proteinExistence type="predicted"/>
<keyword evidence="2 5" id="KW-0812">Transmembrane</keyword>
<feature type="transmembrane region" description="Helical" evidence="5">
    <location>
        <begin position="36"/>
        <end position="60"/>
    </location>
</feature>
<evidence type="ECO:0000313" key="8">
    <source>
        <dbReference type="Proteomes" id="UP001589738"/>
    </source>
</evidence>
<evidence type="ECO:0000256" key="1">
    <source>
        <dbReference type="ARBA" id="ARBA00004127"/>
    </source>
</evidence>
<name>A0ABV6KVY0_9BACI</name>
<organism evidence="7 8">
    <name type="scientific">Robertmurraya beringensis</name>
    <dbReference type="NCBI Taxonomy" id="641660"/>
    <lineage>
        <taxon>Bacteria</taxon>
        <taxon>Bacillati</taxon>
        <taxon>Bacillota</taxon>
        <taxon>Bacilli</taxon>
        <taxon>Bacillales</taxon>
        <taxon>Bacillaceae</taxon>
        <taxon>Robertmurraya</taxon>
    </lineage>
</organism>
<keyword evidence="4 5" id="KW-0472">Membrane</keyword>
<sequence>MKKAWRRVAFVVKFWRFLPFIREFYFSRDISFKHKAWPIALIIGYLLLPMDVIPDIFAIFGFTDDLLFTTFILQRLVKTAPPWLQEKYNLNDKKII</sequence>
<evidence type="ECO:0000259" key="6">
    <source>
        <dbReference type="Pfam" id="PF06803"/>
    </source>
</evidence>
<accession>A0ABV6KVY0</accession>
<evidence type="ECO:0000313" key="7">
    <source>
        <dbReference type="EMBL" id="MFC0477488.1"/>
    </source>
</evidence>
<feature type="domain" description="DUF1232" evidence="6">
    <location>
        <begin position="39"/>
        <end position="68"/>
    </location>
</feature>